<accession>A0A803MI01</accession>
<dbReference type="Proteomes" id="UP000596660">
    <property type="component" value="Unplaced"/>
</dbReference>
<reference evidence="1" key="1">
    <citation type="journal article" date="2017" name="Nature">
        <title>The genome of Chenopodium quinoa.</title>
        <authorList>
            <person name="Jarvis D.E."/>
            <person name="Ho Y.S."/>
            <person name="Lightfoot D.J."/>
            <person name="Schmoeckel S.M."/>
            <person name="Li B."/>
            <person name="Borm T.J.A."/>
            <person name="Ohyanagi H."/>
            <person name="Mineta K."/>
            <person name="Michell C.T."/>
            <person name="Saber N."/>
            <person name="Kharbatia N.M."/>
            <person name="Rupper R.R."/>
            <person name="Sharp A.R."/>
            <person name="Dally N."/>
            <person name="Boughton B.A."/>
            <person name="Woo Y.H."/>
            <person name="Gao G."/>
            <person name="Schijlen E.G.W.M."/>
            <person name="Guo X."/>
            <person name="Momin A.A."/>
            <person name="Negrao S."/>
            <person name="Al-Babili S."/>
            <person name="Gehring C."/>
            <person name="Roessner U."/>
            <person name="Jung C."/>
            <person name="Murphy K."/>
            <person name="Arold S.T."/>
            <person name="Gojobori T."/>
            <person name="van der Linden C.G."/>
            <person name="van Loo E.N."/>
            <person name="Jellen E.N."/>
            <person name="Maughan P.J."/>
            <person name="Tester M."/>
        </authorList>
    </citation>
    <scope>NUCLEOTIDE SEQUENCE [LARGE SCALE GENOMIC DNA]</scope>
    <source>
        <strain evidence="1">cv. PI 614886</strain>
    </source>
</reference>
<protein>
    <submittedName>
        <fullName evidence="1">Uncharacterized protein</fullName>
    </submittedName>
</protein>
<dbReference type="Gramene" id="AUR62029749-RA">
    <property type="protein sequence ID" value="AUR62029749-RA:cds"/>
    <property type="gene ID" value="AUR62029749"/>
</dbReference>
<proteinExistence type="predicted"/>
<evidence type="ECO:0000313" key="1">
    <source>
        <dbReference type="EnsemblPlants" id="AUR62029749-RA:cds"/>
    </source>
</evidence>
<name>A0A803MI01_CHEQI</name>
<dbReference type="EnsemblPlants" id="AUR62029749-RA">
    <property type="protein sequence ID" value="AUR62029749-RA:cds"/>
    <property type="gene ID" value="AUR62029749"/>
</dbReference>
<reference evidence="1" key="2">
    <citation type="submission" date="2021-03" db="UniProtKB">
        <authorList>
            <consortium name="EnsemblPlants"/>
        </authorList>
    </citation>
    <scope>IDENTIFICATION</scope>
</reference>
<evidence type="ECO:0000313" key="2">
    <source>
        <dbReference type="Proteomes" id="UP000596660"/>
    </source>
</evidence>
<sequence length="125" mass="13947">MNINKDQSCGMNWISKDMFEALDGETCMRMKRKAGLWMMVLMRRHSMLVYLQVKVMRLLSSFNGEHIPYGGGGFELLESTQVVAPIPVVVEEALEVEDVAGMEVEDVAVVEDVVVEDVAVVVVKV</sequence>
<dbReference type="AlphaFoldDB" id="A0A803MI01"/>
<keyword evidence="2" id="KW-1185">Reference proteome</keyword>
<organism evidence="1 2">
    <name type="scientific">Chenopodium quinoa</name>
    <name type="common">Quinoa</name>
    <dbReference type="NCBI Taxonomy" id="63459"/>
    <lineage>
        <taxon>Eukaryota</taxon>
        <taxon>Viridiplantae</taxon>
        <taxon>Streptophyta</taxon>
        <taxon>Embryophyta</taxon>
        <taxon>Tracheophyta</taxon>
        <taxon>Spermatophyta</taxon>
        <taxon>Magnoliopsida</taxon>
        <taxon>eudicotyledons</taxon>
        <taxon>Gunneridae</taxon>
        <taxon>Pentapetalae</taxon>
        <taxon>Caryophyllales</taxon>
        <taxon>Chenopodiaceae</taxon>
        <taxon>Chenopodioideae</taxon>
        <taxon>Atripliceae</taxon>
        <taxon>Chenopodium</taxon>
    </lineage>
</organism>